<gene>
    <name evidence="2" type="ORF">MNB_SV-14-1494</name>
</gene>
<dbReference type="EMBL" id="FPHN01000199">
    <property type="protein sequence ID" value="SFV66217.1"/>
    <property type="molecule type" value="Genomic_DNA"/>
</dbReference>
<evidence type="ECO:0000259" key="1">
    <source>
        <dbReference type="PROSITE" id="PS50234"/>
    </source>
</evidence>
<evidence type="ECO:0000313" key="2">
    <source>
        <dbReference type="EMBL" id="SFV66217.1"/>
    </source>
</evidence>
<organism evidence="2">
    <name type="scientific">hydrothermal vent metagenome</name>
    <dbReference type="NCBI Taxonomy" id="652676"/>
    <lineage>
        <taxon>unclassified sequences</taxon>
        <taxon>metagenomes</taxon>
        <taxon>ecological metagenomes</taxon>
    </lineage>
</organism>
<dbReference type="SMART" id="SM00327">
    <property type="entry name" value="VWA"/>
    <property type="match status" value="1"/>
</dbReference>
<name>A0A1W1CKJ0_9ZZZZ</name>
<dbReference type="InterPro" id="IPR051266">
    <property type="entry name" value="CLCR"/>
</dbReference>
<proteinExistence type="predicted"/>
<feature type="domain" description="VWFA" evidence="1">
    <location>
        <begin position="144"/>
        <end position="340"/>
    </location>
</feature>
<reference evidence="2" key="1">
    <citation type="submission" date="2016-10" db="EMBL/GenBank/DDBJ databases">
        <authorList>
            <person name="de Groot N.N."/>
        </authorList>
    </citation>
    <scope>NUCLEOTIDE SEQUENCE</scope>
</reference>
<dbReference type="AlphaFoldDB" id="A0A1W1CKJ0"/>
<protein>
    <submittedName>
        <fullName evidence="2">von Willebrand factor type A domain protein</fullName>
    </submittedName>
</protein>
<dbReference type="InterPro" id="IPR002035">
    <property type="entry name" value="VWF_A"/>
</dbReference>
<dbReference type="Pfam" id="PF13519">
    <property type="entry name" value="VWA_2"/>
    <property type="match status" value="1"/>
</dbReference>
<dbReference type="PROSITE" id="PS50234">
    <property type="entry name" value="VWFA"/>
    <property type="match status" value="1"/>
</dbReference>
<dbReference type="PANTHER" id="PTHR10579:SF43">
    <property type="entry name" value="ZINC FINGER (C3HC4-TYPE RING FINGER) FAMILY PROTEIN"/>
    <property type="match status" value="1"/>
</dbReference>
<dbReference type="SUPFAM" id="SSF53300">
    <property type="entry name" value="vWA-like"/>
    <property type="match status" value="1"/>
</dbReference>
<dbReference type="InterPro" id="IPR036465">
    <property type="entry name" value="vWFA_dom_sf"/>
</dbReference>
<sequence length="576" mass="65387">MSAMSKKVNKESIDDWEYNASIVLENSKRVPMGGSLSRSYMSSPKAYRSKKIGMSVGGAKDTNNFKANIDEGYLPKLDSITYEGQFYNHYFDTGLKGDECKSLFCPSYSTAKRQNIFSNEKEYFLSVGLNSGIDEKDFKRKKLNLVVVLDISGSMNSKFNSYYYDKEGNKIETKDNSSKQKMQIANESIVAMLSHLKDDDRVGIVLFDHNAYKAKPLNLVGNSDKLAIKNHILELKARGGTNWSAGYKEALKMFDEVKESSDYENRIIFLTDAMPNQGELSEDKLFGMAKSASKKGIHTTFIGIGVDFNNDLVEYVSKTKGANYFSVHSSKEFSKLLDKEFDYMVTPLVYDLKLKVNSSKYTIDAVYGSPDAKLATGTVMSINTLFPSHNNGKATKGGVVLLKLKKNKDVNSSEDILLEVTYKDIDGKDYSNKQKVKFAKKDVYYDNLGIRKAILISDYVTIMKNWLIDTRAGCNDKVKWVMQTPVAIMKRCMNYPKKHPLYPIVSTWERKSCKLQVSEGYKKIFEILKKEYLKEKAILKDDSLNKELTIIDTLLKQKSSEIKVNSNSKDDWQFKQ</sequence>
<dbReference type="PANTHER" id="PTHR10579">
    <property type="entry name" value="CALCIUM-ACTIVATED CHLORIDE CHANNEL REGULATOR"/>
    <property type="match status" value="1"/>
</dbReference>
<dbReference type="Gene3D" id="3.40.50.410">
    <property type="entry name" value="von Willebrand factor, type A domain"/>
    <property type="match status" value="1"/>
</dbReference>
<accession>A0A1W1CKJ0</accession>